<gene>
    <name evidence="1" type="ORF">PsorP6_017603</name>
</gene>
<protein>
    <submittedName>
        <fullName evidence="1">Uncharacterized protein</fullName>
    </submittedName>
</protein>
<evidence type="ECO:0000313" key="1">
    <source>
        <dbReference type="EMBL" id="KAI9919578.1"/>
    </source>
</evidence>
<organism evidence="1 2">
    <name type="scientific">Peronosclerospora sorghi</name>
    <dbReference type="NCBI Taxonomy" id="230839"/>
    <lineage>
        <taxon>Eukaryota</taxon>
        <taxon>Sar</taxon>
        <taxon>Stramenopiles</taxon>
        <taxon>Oomycota</taxon>
        <taxon>Peronosporomycetes</taxon>
        <taxon>Peronosporales</taxon>
        <taxon>Peronosporaceae</taxon>
        <taxon>Peronosclerospora</taxon>
    </lineage>
</organism>
<sequence>MQLLSSMHVLFLLIALLAAPPCVAWPPERISETRDAALETISMPQNVTSDVALTTGESSEEVQERGSVISMSRIKAKLMDMYAKVRMWWYQRQGNAAQKVFALLQLNRGKEKLFTSRAFFSMARRCVDSVLNAAKKDKATWSVACQLEDALIETWPRDPHDVFHLLQLETVKLDLFGSPEFGTWLKFVAKIEPDHMNELVLSELLLNDNYRVFMNKALTDDIFKQKLFNKWCDILAQHSKRPE</sequence>
<dbReference type="Proteomes" id="UP001163321">
    <property type="component" value="Chromosome 11"/>
</dbReference>
<dbReference type="EMBL" id="CM047590">
    <property type="protein sequence ID" value="KAI9919578.1"/>
    <property type="molecule type" value="Genomic_DNA"/>
</dbReference>
<name>A0ACC0WNV5_9STRA</name>
<reference evidence="1 2" key="1">
    <citation type="journal article" date="2022" name="bioRxiv">
        <title>The genome of the oomycete Peronosclerospora sorghi, a cosmopolitan pathogen of maize and sorghum, is inflated with dispersed pseudogenes.</title>
        <authorList>
            <person name="Fletcher K."/>
            <person name="Martin F."/>
            <person name="Isakeit T."/>
            <person name="Cavanaugh K."/>
            <person name="Magill C."/>
            <person name="Michelmore R."/>
        </authorList>
    </citation>
    <scope>NUCLEOTIDE SEQUENCE [LARGE SCALE GENOMIC DNA]</scope>
    <source>
        <strain evidence="1">P6</strain>
    </source>
</reference>
<accession>A0ACC0WNV5</accession>
<proteinExistence type="predicted"/>
<evidence type="ECO:0000313" key="2">
    <source>
        <dbReference type="Proteomes" id="UP001163321"/>
    </source>
</evidence>
<comment type="caution">
    <text evidence="1">The sequence shown here is derived from an EMBL/GenBank/DDBJ whole genome shotgun (WGS) entry which is preliminary data.</text>
</comment>
<keyword evidence="2" id="KW-1185">Reference proteome</keyword>